<evidence type="ECO:0000313" key="3">
    <source>
        <dbReference type="EMBL" id="MSS59823.1"/>
    </source>
</evidence>
<dbReference type="SUPFAM" id="SSF53850">
    <property type="entry name" value="Periplasmic binding protein-like II"/>
    <property type="match status" value="1"/>
</dbReference>
<evidence type="ECO:0000256" key="2">
    <source>
        <dbReference type="SAM" id="SignalP"/>
    </source>
</evidence>
<organism evidence="3 4">
    <name type="scientific">Stecheria intestinalis</name>
    <dbReference type="NCBI Taxonomy" id="2606630"/>
    <lineage>
        <taxon>Bacteria</taxon>
        <taxon>Bacillati</taxon>
        <taxon>Bacillota</taxon>
        <taxon>Erysipelotrichia</taxon>
        <taxon>Erysipelotrichales</taxon>
        <taxon>Erysipelotrichaceae</taxon>
        <taxon>Stecheria</taxon>
    </lineage>
</organism>
<comment type="caution">
    <text evidence="3">The sequence shown here is derived from an EMBL/GenBank/DDBJ whole genome shotgun (WGS) entry which is preliminary data.</text>
</comment>
<dbReference type="Gene3D" id="3.40.190.10">
    <property type="entry name" value="Periplasmic binding protein-like II"/>
    <property type="match status" value="2"/>
</dbReference>
<evidence type="ECO:0000313" key="4">
    <source>
        <dbReference type="Proteomes" id="UP000461880"/>
    </source>
</evidence>
<protein>
    <submittedName>
        <fullName evidence="3">PhnD/SsuA/transferrin family substrate-binding protein</fullName>
    </submittedName>
</protein>
<feature type="chain" id="PRO_5039277182" evidence="2">
    <location>
        <begin position="25"/>
        <end position="388"/>
    </location>
</feature>
<feature type="compositionally biased region" description="Low complexity" evidence="1">
    <location>
        <begin position="24"/>
        <end position="51"/>
    </location>
</feature>
<dbReference type="RefSeq" id="WP_105302404.1">
    <property type="nucleotide sequence ID" value="NZ_JAQXPC010000075.1"/>
</dbReference>
<dbReference type="EMBL" id="VUMN01000055">
    <property type="protein sequence ID" value="MSS59823.1"/>
    <property type="molecule type" value="Genomic_DNA"/>
</dbReference>
<feature type="signal peptide" evidence="2">
    <location>
        <begin position="1"/>
        <end position="24"/>
    </location>
</feature>
<keyword evidence="4" id="KW-1185">Reference proteome</keyword>
<proteinExistence type="predicted"/>
<dbReference type="PROSITE" id="PS51257">
    <property type="entry name" value="PROKAR_LIPOPROTEIN"/>
    <property type="match status" value="1"/>
</dbReference>
<evidence type="ECO:0000256" key="1">
    <source>
        <dbReference type="SAM" id="MobiDB-lite"/>
    </source>
</evidence>
<reference evidence="3 4" key="1">
    <citation type="submission" date="2019-08" db="EMBL/GenBank/DDBJ databases">
        <title>In-depth cultivation of the pig gut microbiome towards novel bacterial diversity and tailored functional studies.</title>
        <authorList>
            <person name="Wylensek D."/>
            <person name="Hitch T.C.A."/>
            <person name="Clavel T."/>
        </authorList>
    </citation>
    <scope>NUCLEOTIDE SEQUENCE [LARGE SCALE GENOMIC DNA]</scope>
    <source>
        <strain evidence="3 4">Oil+RF-744-GAM-WT-6</strain>
    </source>
</reference>
<gene>
    <name evidence="3" type="ORF">FYJ51_13065</name>
</gene>
<accession>A0A7X2THH9</accession>
<feature type="region of interest" description="Disordered" evidence="1">
    <location>
        <begin position="24"/>
        <end position="61"/>
    </location>
</feature>
<dbReference type="Pfam" id="PF12974">
    <property type="entry name" value="Phosphonate-bd"/>
    <property type="match status" value="1"/>
</dbReference>
<name>A0A7X2THH9_9FIRM</name>
<dbReference type="AlphaFoldDB" id="A0A7X2THH9"/>
<sequence length="388" mass="41124">MEIKKSLASLLAIAMLAGCSSGSAATSTAEASSDASEEAATAAATAAADDGSQTKAAPAETGSKDIDKLTFQFVPSKDADVIITGTAGLDKLVIDEMASKGYNIGSVDISVGTSYEATGEALAAGTIDVGWLPGGTYALYSDECDVVLTATRNGLSNDSTNPADWNGEANATKKDGPQVTYYRSLIYATPSEYGKQLAEKVNNGEALTWDDLNQANWGVMNVSSSAGYIYPSLWLMNNYDGKKITDLDHVQTLDSYGSAFQQAAAESLDIIVCYADGRNDYEAAWTLPTDQQDDTGKQGMGRSDSIWNELNVIGVGDKIYNDTVAVTMANPDIYNTEFITALQDSLIDIIGTEEGKNIFSVYSHTGYQKAVDSDYDIARAALKAVDEN</sequence>
<dbReference type="Proteomes" id="UP000461880">
    <property type="component" value="Unassembled WGS sequence"/>
</dbReference>
<keyword evidence="2" id="KW-0732">Signal</keyword>